<comment type="caution">
    <text evidence="1">The sequence shown here is derived from an EMBL/GenBank/DDBJ whole genome shotgun (WGS) entry which is preliminary data.</text>
</comment>
<accession>A0A9W6J097</accession>
<dbReference type="RefSeq" id="WP_271167306.1">
    <property type="nucleotide sequence ID" value="NZ_BSFI01000004.1"/>
</dbReference>
<name>A0A9W6J097_9HYPH</name>
<dbReference type="Proteomes" id="UP001143372">
    <property type="component" value="Unassembled WGS sequence"/>
</dbReference>
<sequence>MTATVRDFREIDPAKFKAAAILLMKGHGNPPRRLVRAMKHAPAKLVLAGLFDVLRLPYLDLEIDGQIIRVVEAQGTA</sequence>
<proteinExistence type="predicted"/>
<evidence type="ECO:0000313" key="1">
    <source>
        <dbReference type="EMBL" id="GLK67043.1"/>
    </source>
</evidence>
<dbReference type="AlphaFoldDB" id="A0A9W6J097"/>
<protein>
    <submittedName>
        <fullName evidence="1">Uncharacterized protein</fullName>
    </submittedName>
</protein>
<gene>
    <name evidence="1" type="ORF">GCM10008179_06810</name>
</gene>
<organism evidence="1 2">
    <name type="scientific">Hansschlegelia plantiphila</name>
    <dbReference type="NCBI Taxonomy" id="374655"/>
    <lineage>
        <taxon>Bacteria</taxon>
        <taxon>Pseudomonadati</taxon>
        <taxon>Pseudomonadota</taxon>
        <taxon>Alphaproteobacteria</taxon>
        <taxon>Hyphomicrobiales</taxon>
        <taxon>Methylopilaceae</taxon>
        <taxon>Hansschlegelia</taxon>
    </lineage>
</organism>
<keyword evidence="2" id="KW-1185">Reference proteome</keyword>
<reference evidence="1" key="1">
    <citation type="journal article" date="2014" name="Int. J. Syst. Evol. Microbiol.">
        <title>Complete genome sequence of Corynebacterium casei LMG S-19264T (=DSM 44701T), isolated from a smear-ripened cheese.</title>
        <authorList>
            <consortium name="US DOE Joint Genome Institute (JGI-PGF)"/>
            <person name="Walter F."/>
            <person name="Albersmeier A."/>
            <person name="Kalinowski J."/>
            <person name="Ruckert C."/>
        </authorList>
    </citation>
    <scope>NUCLEOTIDE SEQUENCE</scope>
    <source>
        <strain evidence="1">VKM B-2347</strain>
    </source>
</reference>
<reference evidence="1" key="2">
    <citation type="submission" date="2023-01" db="EMBL/GenBank/DDBJ databases">
        <authorList>
            <person name="Sun Q."/>
            <person name="Evtushenko L."/>
        </authorList>
    </citation>
    <scope>NUCLEOTIDE SEQUENCE</scope>
    <source>
        <strain evidence="1">VKM B-2347</strain>
    </source>
</reference>
<evidence type="ECO:0000313" key="2">
    <source>
        <dbReference type="Proteomes" id="UP001143372"/>
    </source>
</evidence>
<dbReference type="EMBL" id="BSFI01000004">
    <property type="protein sequence ID" value="GLK67043.1"/>
    <property type="molecule type" value="Genomic_DNA"/>
</dbReference>